<protein>
    <submittedName>
        <fullName evidence="1">Uncharacterized protein</fullName>
    </submittedName>
</protein>
<reference evidence="1" key="1">
    <citation type="submission" date="2018-05" db="EMBL/GenBank/DDBJ databases">
        <authorList>
            <person name="Lanie J.A."/>
            <person name="Ng W.-L."/>
            <person name="Kazmierczak K.M."/>
            <person name="Andrzejewski T.M."/>
            <person name="Davidsen T.M."/>
            <person name="Wayne K.J."/>
            <person name="Tettelin H."/>
            <person name="Glass J.I."/>
            <person name="Rusch D."/>
            <person name="Podicherti R."/>
            <person name="Tsui H.-C.T."/>
            <person name="Winkler M.E."/>
        </authorList>
    </citation>
    <scope>NUCLEOTIDE SEQUENCE</scope>
</reference>
<dbReference type="AlphaFoldDB" id="A0A381V2Q5"/>
<sequence>MSAAMTEFTKPPSKVCVSGGLEMMDYSRINFIPNPTVKCNDEPISLHQTVPDTSYTDAIKTRDSLQPSHRVNTPKTCFIDGNSAANEDDMAMWHNLRQKYGSGGSTPPSNA</sequence>
<gene>
    <name evidence="1" type="ORF">METZ01_LOCUS87540</name>
</gene>
<organism evidence="1">
    <name type="scientific">marine metagenome</name>
    <dbReference type="NCBI Taxonomy" id="408172"/>
    <lineage>
        <taxon>unclassified sequences</taxon>
        <taxon>metagenomes</taxon>
        <taxon>ecological metagenomes</taxon>
    </lineage>
</organism>
<proteinExistence type="predicted"/>
<accession>A0A381V2Q5</accession>
<dbReference type="EMBL" id="UINC01007704">
    <property type="protein sequence ID" value="SVA34686.1"/>
    <property type="molecule type" value="Genomic_DNA"/>
</dbReference>
<feature type="non-terminal residue" evidence="1">
    <location>
        <position position="111"/>
    </location>
</feature>
<name>A0A381V2Q5_9ZZZZ</name>
<evidence type="ECO:0000313" key="1">
    <source>
        <dbReference type="EMBL" id="SVA34686.1"/>
    </source>
</evidence>